<sequence>MRMHTHGKCTSNILLGALTVFCVVLLYNYWTVSSLNHDLILKIHTLEARIIQVSGTNDALQASLDKVQDIKDKVEGNLRKEQLVDQKAKEEIAQKSNKIKSLLNDVENSKQATQNCRDELTQTEAKMQDKDKEVSEIKAKIVSLEAQLVEKSNKVSRLEKEVKQKLVGSSTAKSGGEKGPVPAPAIEVAHQDDQEQPVLINDPAVPYPIGWMESHGSISNPKKVIIKNEGDSGIERRRGMGPVIIIDPPNLPRLKARFSVLDRPKNEMKPEVGGASPIRQPDSLVKPQTQDDGNINNNGGGEDFGPQPGVLPVPGHRAEQPVHAEQNLDAAEDDGDRPLKDDFGVQDDQSPDGALSQKEVINAAIQAPNMKHDDVDHHQ</sequence>
<feature type="region of interest" description="Disordered" evidence="2">
    <location>
        <begin position="261"/>
        <end position="358"/>
    </location>
</feature>
<protein>
    <submittedName>
        <fullName evidence="4">Chromosome partition protein Smc</fullName>
    </submittedName>
</protein>
<evidence type="ECO:0000313" key="4">
    <source>
        <dbReference type="EMBL" id="OXA51616.1"/>
    </source>
</evidence>
<evidence type="ECO:0000256" key="3">
    <source>
        <dbReference type="SAM" id="Phobius"/>
    </source>
</evidence>
<name>A0A226E536_FOLCA</name>
<reference evidence="4 5" key="1">
    <citation type="submission" date="2015-12" db="EMBL/GenBank/DDBJ databases">
        <title>The genome of Folsomia candida.</title>
        <authorList>
            <person name="Faddeeva A."/>
            <person name="Derks M.F."/>
            <person name="Anvar Y."/>
            <person name="Smit S."/>
            <person name="Van Straalen N."/>
            <person name="Roelofs D."/>
        </authorList>
    </citation>
    <scope>NUCLEOTIDE SEQUENCE [LARGE SCALE GENOMIC DNA]</scope>
    <source>
        <strain evidence="4 5">VU population</strain>
        <tissue evidence="4">Whole body</tissue>
    </source>
</reference>
<feature type="transmembrane region" description="Helical" evidence="3">
    <location>
        <begin position="12"/>
        <end position="30"/>
    </location>
</feature>
<keyword evidence="3" id="KW-1133">Transmembrane helix</keyword>
<evidence type="ECO:0000256" key="1">
    <source>
        <dbReference type="SAM" id="Coils"/>
    </source>
</evidence>
<dbReference type="Proteomes" id="UP000198287">
    <property type="component" value="Unassembled WGS sequence"/>
</dbReference>
<gene>
    <name evidence="4" type="ORF">Fcan01_13479</name>
</gene>
<keyword evidence="3" id="KW-0812">Transmembrane</keyword>
<feature type="coiled-coil region" evidence="1">
    <location>
        <begin position="57"/>
        <end position="161"/>
    </location>
</feature>
<comment type="caution">
    <text evidence="4">The sequence shown here is derived from an EMBL/GenBank/DDBJ whole genome shotgun (WGS) entry which is preliminary data.</text>
</comment>
<keyword evidence="1" id="KW-0175">Coiled coil</keyword>
<feature type="compositionally biased region" description="Basic and acidic residues" evidence="2">
    <location>
        <begin position="261"/>
        <end position="270"/>
    </location>
</feature>
<dbReference type="AlphaFoldDB" id="A0A226E536"/>
<accession>A0A226E536</accession>
<evidence type="ECO:0000256" key="2">
    <source>
        <dbReference type="SAM" id="MobiDB-lite"/>
    </source>
</evidence>
<dbReference type="EMBL" id="LNIX01000007">
    <property type="protein sequence ID" value="OXA51616.1"/>
    <property type="molecule type" value="Genomic_DNA"/>
</dbReference>
<dbReference type="OrthoDB" id="10072022at2759"/>
<evidence type="ECO:0000313" key="5">
    <source>
        <dbReference type="Proteomes" id="UP000198287"/>
    </source>
</evidence>
<proteinExistence type="predicted"/>
<keyword evidence="3" id="KW-0472">Membrane</keyword>
<organism evidence="4 5">
    <name type="scientific">Folsomia candida</name>
    <name type="common">Springtail</name>
    <dbReference type="NCBI Taxonomy" id="158441"/>
    <lineage>
        <taxon>Eukaryota</taxon>
        <taxon>Metazoa</taxon>
        <taxon>Ecdysozoa</taxon>
        <taxon>Arthropoda</taxon>
        <taxon>Hexapoda</taxon>
        <taxon>Collembola</taxon>
        <taxon>Entomobryomorpha</taxon>
        <taxon>Isotomoidea</taxon>
        <taxon>Isotomidae</taxon>
        <taxon>Proisotominae</taxon>
        <taxon>Folsomia</taxon>
    </lineage>
</organism>
<keyword evidence="5" id="KW-1185">Reference proteome</keyword>